<accession>A0A1I3K6U6</accession>
<evidence type="ECO:0008006" key="4">
    <source>
        <dbReference type="Google" id="ProtNLM"/>
    </source>
</evidence>
<evidence type="ECO:0000313" key="3">
    <source>
        <dbReference type="Proteomes" id="UP000199377"/>
    </source>
</evidence>
<reference evidence="2 3" key="1">
    <citation type="submission" date="2016-10" db="EMBL/GenBank/DDBJ databases">
        <authorList>
            <person name="de Groot N.N."/>
        </authorList>
    </citation>
    <scope>NUCLEOTIDE SEQUENCE [LARGE SCALE GENOMIC DNA]</scope>
    <source>
        <strain evidence="2 3">CGMCC 1.11030</strain>
    </source>
</reference>
<evidence type="ECO:0000313" key="2">
    <source>
        <dbReference type="EMBL" id="SFI68243.1"/>
    </source>
</evidence>
<dbReference type="EMBL" id="FOQH01000008">
    <property type="protein sequence ID" value="SFI68243.1"/>
    <property type="molecule type" value="Genomic_DNA"/>
</dbReference>
<dbReference type="AlphaFoldDB" id="A0A1I3K6U6"/>
<organism evidence="2 3">
    <name type="scientific">Albimonas pacifica</name>
    <dbReference type="NCBI Taxonomy" id="1114924"/>
    <lineage>
        <taxon>Bacteria</taxon>
        <taxon>Pseudomonadati</taxon>
        <taxon>Pseudomonadota</taxon>
        <taxon>Alphaproteobacteria</taxon>
        <taxon>Rhodobacterales</taxon>
        <taxon>Paracoccaceae</taxon>
        <taxon>Albimonas</taxon>
    </lineage>
</organism>
<gene>
    <name evidence="2" type="ORF">SAMN05216258_108324</name>
</gene>
<keyword evidence="3" id="KW-1185">Reference proteome</keyword>
<sequence>MSDPALHAAFAGPRLLALGPLAEVAAALHAALAREPGLATLVFDPQGRQIDLDLRGSEAEVRARHAAPGQGDAPRPRGRPKLGVVAREVTLLPRHWEWLRGRGGASAAIRRLVEAARRAEAPAEARDAAFRFISAAAGDRPGFEEAARALYAGDAEGFAARLAPWPADLAAHALRLAGPAFPAASRHLEISEPAVRRLLADPPPGAPLLLELIRLRDRADYAQAPEHAPEAPITGAEAFARHLREAGPLLRARGGEPLLLARAHPMLAGPEGERWDRATLVREASLEAHLAGLRDPRAASSLAHRAAAVADCRLIPLSEMPAP</sequence>
<dbReference type="Gene3D" id="3.30.70.100">
    <property type="match status" value="1"/>
</dbReference>
<dbReference type="Pfam" id="PF09998">
    <property type="entry name" value="DUF2239"/>
    <property type="match status" value="1"/>
</dbReference>
<dbReference type="STRING" id="1114924.SAMN05216258_108324"/>
<protein>
    <recommendedName>
        <fullName evidence="4">DUF2239 domain-containing protein</fullName>
    </recommendedName>
</protein>
<dbReference type="InterPro" id="IPR018715">
    <property type="entry name" value="DUF2239"/>
</dbReference>
<dbReference type="RefSeq" id="WP_092862140.1">
    <property type="nucleotide sequence ID" value="NZ_FOQH01000008.1"/>
</dbReference>
<dbReference type="OrthoDB" id="282960at2"/>
<dbReference type="Proteomes" id="UP000199377">
    <property type="component" value="Unassembled WGS sequence"/>
</dbReference>
<feature type="region of interest" description="Disordered" evidence="1">
    <location>
        <begin position="61"/>
        <end position="80"/>
    </location>
</feature>
<name>A0A1I3K6U6_9RHOB</name>
<proteinExistence type="predicted"/>
<evidence type="ECO:0000256" key="1">
    <source>
        <dbReference type="SAM" id="MobiDB-lite"/>
    </source>
</evidence>